<evidence type="ECO:0000259" key="4">
    <source>
        <dbReference type="PROSITE" id="PS50995"/>
    </source>
</evidence>
<dbReference type="PRINTS" id="PR00598">
    <property type="entry name" value="HTHMARR"/>
</dbReference>
<dbReference type="Proteomes" id="UP001241758">
    <property type="component" value="Unassembled WGS sequence"/>
</dbReference>
<comment type="caution">
    <text evidence="5">The sequence shown here is derived from an EMBL/GenBank/DDBJ whole genome shotgun (WGS) entry which is preliminary data.</text>
</comment>
<gene>
    <name evidence="5" type="ORF">QLQ12_45705</name>
</gene>
<evidence type="ECO:0000256" key="1">
    <source>
        <dbReference type="ARBA" id="ARBA00023015"/>
    </source>
</evidence>
<keyword evidence="1" id="KW-0805">Transcription regulation</keyword>
<dbReference type="PROSITE" id="PS01117">
    <property type="entry name" value="HTH_MARR_1"/>
    <property type="match status" value="1"/>
</dbReference>
<dbReference type="PANTHER" id="PTHR33164:SF99">
    <property type="entry name" value="MARR FAMILY REGULATORY PROTEIN"/>
    <property type="match status" value="1"/>
</dbReference>
<dbReference type="InterPro" id="IPR036388">
    <property type="entry name" value="WH-like_DNA-bd_sf"/>
</dbReference>
<dbReference type="InterPro" id="IPR000835">
    <property type="entry name" value="HTH_MarR-typ"/>
</dbReference>
<dbReference type="InterPro" id="IPR023187">
    <property type="entry name" value="Tscrpt_reg_MarR-type_CS"/>
</dbReference>
<dbReference type="SUPFAM" id="SSF46785">
    <property type="entry name" value="Winged helix' DNA-binding domain"/>
    <property type="match status" value="1"/>
</dbReference>
<keyword evidence="2" id="KW-0238">DNA-binding</keyword>
<evidence type="ECO:0000256" key="2">
    <source>
        <dbReference type="ARBA" id="ARBA00023125"/>
    </source>
</evidence>
<dbReference type="InterPro" id="IPR036390">
    <property type="entry name" value="WH_DNA-bd_sf"/>
</dbReference>
<evidence type="ECO:0000313" key="5">
    <source>
        <dbReference type="EMBL" id="MDI6105892.1"/>
    </source>
</evidence>
<feature type="domain" description="HTH marR-type" evidence="4">
    <location>
        <begin position="16"/>
        <end position="145"/>
    </location>
</feature>
<proteinExistence type="predicted"/>
<accession>A0ABT6X1T2</accession>
<name>A0ABT6X1T2_9ACTN</name>
<keyword evidence="3" id="KW-0804">Transcription</keyword>
<sequence length="151" mass="16475">MTTQAAHPPAPEDQLITELADLVFQVAGRLRQGFNAIAADLDLPPAQALALVNLRGPAPMRDLADLLACDASNVTGIVDGLERRGLVTRRTDPADRRVKHLVLTEEGQRRRDLLGAAAHARAAALFNVPQTDRRQLRDLLTAVAKHEQRLD</sequence>
<dbReference type="EMBL" id="JASCTH010000060">
    <property type="protein sequence ID" value="MDI6105892.1"/>
    <property type="molecule type" value="Genomic_DNA"/>
</dbReference>
<dbReference type="PROSITE" id="PS50995">
    <property type="entry name" value="HTH_MARR_2"/>
    <property type="match status" value="1"/>
</dbReference>
<keyword evidence="6" id="KW-1185">Reference proteome</keyword>
<dbReference type="PANTHER" id="PTHR33164">
    <property type="entry name" value="TRANSCRIPTIONAL REGULATOR, MARR FAMILY"/>
    <property type="match status" value="1"/>
</dbReference>
<dbReference type="InterPro" id="IPR039422">
    <property type="entry name" value="MarR/SlyA-like"/>
</dbReference>
<reference evidence="5 6" key="1">
    <citation type="submission" date="2023-05" db="EMBL/GenBank/DDBJ databases">
        <title>Actinoplanes sp. NEAU-A12 genome sequencing.</title>
        <authorList>
            <person name="Wang Z.-S."/>
        </authorList>
    </citation>
    <scope>NUCLEOTIDE SEQUENCE [LARGE SCALE GENOMIC DNA]</scope>
    <source>
        <strain evidence="5 6">NEAU-A12</strain>
    </source>
</reference>
<organism evidence="5 6">
    <name type="scientific">Actinoplanes sandaracinus</name>
    <dbReference type="NCBI Taxonomy" id="3045177"/>
    <lineage>
        <taxon>Bacteria</taxon>
        <taxon>Bacillati</taxon>
        <taxon>Actinomycetota</taxon>
        <taxon>Actinomycetes</taxon>
        <taxon>Micromonosporales</taxon>
        <taxon>Micromonosporaceae</taxon>
        <taxon>Actinoplanes</taxon>
    </lineage>
</organism>
<dbReference type="RefSeq" id="WP_282767357.1">
    <property type="nucleotide sequence ID" value="NZ_JASCTH010000060.1"/>
</dbReference>
<dbReference type="Pfam" id="PF01047">
    <property type="entry name" value="MarR"/>
    <property type="match status" value="1"/>
</dbReference>
<evidence type="ECO:0000313" key="6">
    <source>
        <dbReference type="Proteomes" id="UP001241758"/>
    </source>
</evidence>
<dbReference type="Gene3D" id="1.10.10.10">
    <property type="entry name" value="Winged helix-like DNA-binding domain superfamily/Winged helix DNA-binding domain"/>
    <property type="match status" value="1"/>
</dbReference>
<protein>
    <submittedName>
        <fullName evidence="5">MarR family transcriptional regulator</fullName>
    </submittedName>
</protein>
<evidence type="ECO:0000256" key="3">
    <source>
        <dbReference type="ARBA" id="ARBA00023163"/>
    </source>
</evidence>
<dbReference type="SMART" id="SM00347">
    <property type="entry name" value="HTH_MARR"/>
    <property type="match status" value="1"/>
</dbReference>